<organism evidence="1 2">
    <name type="scientific">Planococcus antarcticus DSM 14505</name>
    <dbReference type="NCBI Taxonomy" id="1185653"/>
    <lineage>
        <taxon>Bacteria</taxon>
        <taxon>Bacillati</taxon>
        <taxon>Bacillota</taxon>
        <taxon>Bacilli</taxon>
        <taxon>Bacillales</taxon>
        <taxon>Caryophanaceae</taxon>
        <taxon>Planococcus</taxon>
    </lineage>
</organism>
<proteinExistence type="predicted"/>
<name>A0AA87LWA0_9BACL</name>
<dbReference type="Proteomes" id="UP000004725">
    <property type="component" value="Unassembled WGS sequence"/>
</dbReference>
<comment type="caution">
    <text evidence="1">The sequence shown here is derived from an EMBL/GenBank/DDBJ whole genome shotgun (WGS) entry which is preliminary data.</text>
</comment>
<sequence>MGETFLIARHRGGRETAILKTSHREAVRAIRENRGTAFQLAVLGGKNINAVKRVYGEYAPYHTVDSLEELLSHVKKNSVYN</sequence>
<evidence type="ECO:0000313" key="2">
    <source>
        <dbReference type="Proteomes" id="UP000004725"/>
    </source>
</evidence>
<dbReference type="AlphaFoldDB" id="A0AA87LWA0"/>
<accession>A0AA87LWA0</accession>
<evidence type="ECO:0000313" key="1">
    <source>
        <dbReference type="EMBL" id="EIM07965.1"/>
    </source>
</evidence>
<gene>
    <name evidence="1" type="ORF">A1A1_02697</name>
</gene>
<reference evidence="1 2" key="1">
    <citation type="journal article" date="2012" name="J. Bacteriol.">
        <title>Genome Sequence of the Antarctic Psychrophile Bacterium Planococcus antarcticus DSM 14505.</title>
        <authorList>
            <person name="Margolles A."/>
            <person name="Gueimonde M."/>
            <person name="Sanchez B."/>
        </authorList>
    </citation>
    <scope>NUCLEOTIDE SEQUENCE [LARGE SCALE GENOMIC DNA]</scope>
    <source>
        <strain evidence="1 2">DSM 14505</strain>
    </source>
</reference>
<protein>
    <submittedName>
        <fullName evidence="1">Uncharacterized protein</fullName>
    </submittedName>
</protein>
<dbReference type="RefSeq" id="WP_006828555.1">
    <property type="nucleotide sequence ID" value="NZ_AJYB01000010.1"/>
</dbReference>
<dbReference type="EMBL" id="AJYB01000010">
    <property type="protein sequence ID" value="EIM07965.1"/>
    <property type="molecule type" value="Genomic_DNA"/>
</dbReference>